<comment type="subcellular location">
    <subcellularLocation>
        <location evidence="1">Cell outer membrane</location>
        <topology evidence="1">Multi-pass membrane protein</topology>
    </subcellularLocation>
</comment>
<evidence type="ECO:0000256" key="7">
    <source>
        <dbReference type="ARBA" id="ARBA00023237"/>
    </source>
</evidence>
<protein>
    <recommendedName>
        <fullName evidence="11">Transporter</fullName>
    </recommendedName>
</protein>
<proteinExistence type="inferred from homology"/>
<feature type="chain" id="PRO_5002130026" description="Transporter" evidence="8">
    <location>
        <begin position="21"/>
        <end position="504"/>
    </location>
</feature>
<gene>
    <name evidence="9" type="ORF">CCAN11_1870006</name>
</gene>
<keyword evidence="6" id="KW-0472">Membrane</keyword>
<dbReference type="PANTHER" id="PTHR35093:SF8">
    <property type="entry name" value="OUTER MEMBRANE PROTEIN NMB0088-RELATED"/>
    <property type="match status" value="1"/>
</dbReference>
<dbReference type="Pfam" id="PF03349">
    <property type="entry name" value="Toluene_X"/>
    <property type="match status" value="1"/>
</dbReference>
<accession>A0A0B7IEA2</accession>
<evidence type="ECO:0000256" key="3">
    <source>
        <dbReference type="ARBA" id="ARBA00022452"/>
    </source>
</evidence>
<dbReference type="InterPro" id="IPR005017">
    <property type="entry name" value="OMPP1/FadL/TodX"/>
</dbReference>
<dbReference type="GO" id="GO:0009279">
    <property type="term" value="C:cell outer membrane"/>
    <property type="evidence" value="ECO:0007669"/>
    <property type="project" value="UniProtKB-SubCell"/>
</dbReference>
<sequence length="504" mass="56190">MMKRILLSALGVTLSFSTFAQNEIDALRNSTENLHGTARYRALSGAFGALGGDLSAMSINPAGSAVFSSGALGLSLGNINTKNNATFFGKGISEENSDFDAEQLGGVFVFADPDEYVNKFSFGVNYQKTSDFEDNILRFGGRNNKHSVVDYFGEHAKGFRVGDLKTKAGESISDAYRDLGTNGSFSLQQAFLGYQAYLIEDEKNGNGDNETSYLSNAKIPVDQLFLQETMGRNYKLSFNFGLSLNSKFYLGMNLNSHNIKYRKDTRLIERNFEVGSNVKEVDFRNSLLTTGGGFSFQLGGIYREKDLRVGVAYQSPTWYRLEDETTQFLASSVDDSGAIKTHVIAPDVVNLYEEYKFRAPGQWTLSLAYIIGKRALLSADYQYKDYAAMRYSASYLQSENERIKNLFTGASSFRFGTEFKATPALSFRAGTSYEQSPYKDKKMTGNLTGYSLGMGYDFGGISLDFAYNTAKRSSEYQMYEIGLVDRAQVDTRWNSYMFTVLFKL</sequence>
<keyword evidence="7" id="KW-0998">Cell outer membrane</keyword>
<evidence type="ECO:0000256" key="2">
    <source>
        <dbReference type="ARBA" id="ARBA00008163"/>
    </source>
</evidence>
<comment type="similarity">
    <text evidence="2">Belongs to the OmpP1/FadL family.</text>
</comment>
<feature type="signal peptide" evidence="8">
    <location>
        <begin position="1"/>
        <end position="20"/>
    </location>
</feature>
<keyword evidence="3" id="KW-1134">Transmembrane beta strand</keyword>
<organism evidence="9 10">
    <name type="scientific">Capnocytophaga canimorsus</name>
    <dbReference type="NCBI Taxonomy" id="28188"/>
    <lineage>
        <taxon>Bacteria</taxon>
        <taxon>Pseudomonadati</taxon>
        <taxon>Bacteroidota</taxon>
        <taxon>Flavobacteriia</taxon>
        <taxon>Flavobacteriales</taxon>
        <taxon>Flavobacteriaceae</taxon>
        <taxon>Capnocytophaga</taxon>
    </lineage>
</organism>
<dbReference type="Proteomes" id="UP000039370">
    <property type="component" value="Unassembled WGS sequence"/>
</dbReference>
<dbReference type="SUPFAM" id="SSF56935">
    <property type="entry name" value="Porins"/>
    <property type="match status" value="1"/>
</dbReference>
<evidence type="ECO:0000313" key="9">
    <source>
        <dbReference type="EMBL" id="CEN49039.1"/>
    </source>
</evidence>
<name>A0A0B7IEA2_9FLAO</name>
<evidence type="ECO:0000256" key="5">
    <source>
        <dbReference type="ARBA" id="ARBA00022729"/>
    </source>
</evidence>
<dbReference type="EMBL" id="CDOK01000098">
    <property type="protein sequence ID" value="CEN49039.1"/>
    <property type="molecule type" value="Genomic_DNA"/>
</dbReference>
<dbReference type="PANTHER" id="PTHR35093">
    <property type="entry name" value="OUTER MEMBRANE PROTEIN NMB0088-RELATED"/>
    <property type="match status" value="1"/>
</dbReference>
<evidence type="ECO:0000256" key="1">
    <source>
        <dbReference type="ARBA" id="ARBA00004571"/>
    </source>
</evidence>
<evidence type="ECO:0000256" key="8">
    <source>
        <dbReference type="SAM" id="SignalP"/>
    </source>
</evidence>
<keyword evidence="4" id="KW-0812">Transmembrane</keyword>
<reference evidence="10" key="1">
    <citation type="submission" date="2015-01" db="EMBL/GenBank/DDBJ databases">
        <authorList>
            <person name="MANFREDI Pablo"/>
        </authorList>
    </citation>
    <scope>NUCLEOTIDE SEQUENCE [LARGE SCALE GENOMIC DNA]</scope>
    <source>
        <strain evidence="10">Cc11</strain>
    </source>
</reference>
<keyword evidence="5 8" id="KW-0732">Signal</keyword>
<dbReference type="AlphaFoldDB" id="A0A0B7IEA2"/>
<evidence type="ECO:0008006" key="11">
    <source>
        <dbReference type="Google" id="ProtNLM"/>
    </source>
</evidence>
<evidence type="ECO:0000256" key="4">
    <source>
        <dbReference type="ARBA" id="ARBA00022692"/>
    </source>
</evidence>
<evidence type="ECO:0000256" key="6">
    <source>
        <dbReference type="ARBA" id="ARBA00023136"/>
    </source>
</evidence>
<dbReference type="GO" id="GO:0015483">
    <property type="term" value="F:long-chain fatty acid transporting porin activity"/>
    <property type="evidence" value="ECO:0007669"/>
    <property type="project" value="TreeGrafter"/>
</dbReference>
<dbReference type="Gene3D" id="2.40.160.60">
    <property type="entry name" value="Outer membrane protein transport protein (OMPP1/FadL/TodX)"/>
    <property type="match status" value="1"/>
</dbReference>
<evidence type="ECO:0000313" key="10">
    <source>
        <dbReference type="Proteomes" id="UP000039370"/>
    </source>
</evidence>